<dbReference type="SUPFAM" id="SSF53187">
    <property type="entry name" value="Zn-dependent exopeptidases"/>
    <property type="match status" value="1"/>
</dbReference>
<keyword evidence="1" id="KW-0378">Hydrolase</keyword>
<evidence type="ECO:0000256" key="1">
    <source>
        <dbReference type="ARBA" id="ARBA00022801"/>
    </source>
</evidence>
<dbReference type="Pfam" id="PF01520">
    <property type="entry name" value="Amidase_3"/>
    <property type="match status" value="1"/>
</dbReference>
<comment type="caution">
    <text evidence="4">The sequence shown here is derived from an EMBL/GenBank/DDBJ whole genome shotgun (WGS) entry which is preliminary data.</text>
</comment>
<evidence type="ECO:0000256" key="2">
    <source>
        <dbReference type="SAM" id="MobiDB-lite"/>
    </source>
</evidence>
<organism evidence="4 5">
    <name type="scientific">Cohnella nanjingensis</name>
    <dbReference type="NCBI Taxonomy" id="1387779"/>
    <lineage>
        <taxon>Bacteria</taxon>
        <taxon>Bacillati</taxon>
        <taxon>Bacillota</taxon>
        <taxon>Bacilli</taxon>
        <taxon>Bacillales</taxon>
        <taxon>Paenibacillaceae</taxon>
        <taxon>Cohnella</taxon>
    </lineage>
</organism>
<keyword evidence="5" id="KW-1185">Reference proteome</keyword>
<dbReference type="InterPro" id="IPR050695">
    <property type="entry name" value="N-acetylmuramoyl_amidase_3"/>
</dbReference>
<dbReference type="AlphaFoldDB" id="A0A7X0RTI9"/>
<name>A0A7X0RTI9_9BACL</name>
<accession>A0A7X0RTI9</accession>
<evidence type="ECO:0000313" key="5">
    <source>
        <dbReference type="Proteomes" id="UP000547209"/>
    </source>
</evidence>
<dbReference type="EMBL" id="JACJVP010000025">
    <property type="protein sequence ID" value="MBB6672120.1"/>
    <property type="molecule type" value="Genomic_DNA"/>
</dbReference>
<proteinExistence type="predicted"/>
<gene>
    <name evidence="4" type="ORF">H7C19_15680</name>
</gene>
<feature type="domain" description="MurNAc-LAA" evidence="3">
    <location>
        <begin position="139"/>
        <end position="248"/>
    </location>
</feature>
<dbReference type="GO" id="GO:0030288">
    <property type="term" value="C:outer membrane-bounded periplasmic space"/>
    <property type="evidence" value="ECO:0007669"/>
    <property type="project" value="TreeGrafter"/>
</dbReference>
<dbReference type="Proteomes" id="UP000547209">
    <property type="component" value="Unassembled WGS sequence"/>
</dbReference>
<dbReference type="GO" id="GO:0008745">
    <property type="term" value="F:N-acetylmuramoyl-L-alanine amidase activity"/>
    <property type="evidence" value="ECO:0007669"/>
    <property type="project" value="InterPro"/>
</dbReference>
<dbReference type="RefSeq" id="WP_185143602.1">
    <property type="nucleotide sequence ID" value="NZ_JACJVP010000025.1"/>
</dbReference>
<dbReference type="SMART" id="SM00646">
    <property type="entry name" value="Ami_3"/>
    <property type="match status" value="1"/>
</dbReference>
<dbReference type="InterPro" id="IPR002508">
    <property type="entry name" value="MurNAc-LAA_cat"/>
</dbReference>
<sequence>MNNKWPQAPTYRSRPRIRSRRLLFLLGAVALVALIWSFSNRALPTSSGSESRALLPGVSAGQPDGSAAPPAGTGRYKIVVDAGHGGFDPGADGASGDEEKDFTLSLATKVADLLRQEPDMFEVHMTRTDDTYIELENRSGMANAMGADAFISIHGNTFVEDPKVSGTESYYYDSGSQALAQAIHGPLLEALGFRDRGVKKEGWKVLTTSQVPATLLEIGFLTNPAEEAKLLEPETQDRAAQAIVNGLKQYLQKADVQQ</sequence>
<evidence type="ECO:0000313" key="4">
    <source>
        <dbReference type="EMBL" id="MBB6672120.1"/>
    </source>
</evidence>
<protein>
    <submittedName>
        <fullName evidence="4">N-acetylmuramoyl-L-alanine amidase</fullName>
    </submittedName>
</protein>
<dbReference type="Gene3D" id="3.40.630.40">
    <property type="entry name" value="Zn-dependent exopeptidases"/>
    <property type="match status" value="1"/>
</dbReference>
<reference evidence="4 5" key="1">
    <citation type="submission" date="2020-08" db="EMBL/GenBank/DDBJ databases">
        <title>Cohnella phylogeny.</title>
        <authorList>
            <person name="Dunlap C."/>
        </authorList>
    </citation>
    <scope>NUCLEOTIDE SEQUENCE [LARGE SCALE GENOMIC DNA]</scope>
    <source>
        <strain evidence="4 5">DSM 28246</strain>
    </source>
</reference>
<dbReference type="GO" id="GO:0009253">
    <property type="term" value="P:peptidoglycan catabolic process"/>
    <property type="evidence" value="ECO:0007669"/>
    <property type="project" value="InterPro"/>
</dbReference>
<dbReference type="PANTHER" id="PTHR30404">
    <property type="entry name" value="N-ACETYLMURAMOYL-L-ALANINE AMIDASE"/>
    <property type="match status" value="1"/>
</dbReference>
<dbReference type="CDD" id="cd02696">
    <property type="entry name" value="MurNAc-LAA"/>
    <property type="match status" value="1"/>
</dbReference>
<evidence type="ECO:0000259" key="3">
    <source>
        <dbReference type="SMART" id="SM00646"/>
    </source>
</evidence>
<feature type="region of interest" description="Disordered" evidence="2">
    <location>
        <begin position="44"/>
        <end position="73"/>
    </location>
</feature>
<dbReference type="PANTHER" id="PTHR30404:SF0">
    <property type="entry name" value="N-ACETYLMURAMOYL-L-ALANINE AMIDASE AMIC"/>
    <property type="match status" value="1"/>
</dbReference>